<dbReference type="GO" id="GO:0006018">
    <property type="term" value="P:2-deoxyribose 1-phosphate catabolic process"/>
    <property type="evidence" value="ECO:0007669"/>
    <property type="project" value="UniProtKB-UniRule"/>
</dbReference>
<comment type="function">
    <text evidence="6 7">Catalyzes a reversible aldol reaction between acetaldehyde and D-glyceraldehyde 3-phosphate to generate 2-deoxy-D-ribose 5-phosphate.</text>
</comment>
<evidence type="ECO:0000256" key="6">
    <source>
        <dbReference type="ARBA" id="ARBA00056337"/>
    </source>
</evidence>
<dbReference type="HAMAP" id="MF_00114">
    <property type="entry name" value="DeoC_type1"/>
    <property type="match status" value="1"/>
</dbReference>
<dbReference type="InterPro" id="IPR013785">
    <property type="entry name" value="Aldolase_TIM"/>
</dbReference>
<dbReference type="InterPro" id="IPR028581">
    <property type="entry name" value="DeoC_typeI"/>
</dbReference>
<evidence type="ECO:0000256" key="3">
    <source>
        <dbReference type="ARBA" id="ARBA00023239"/>
    </source>
</evidence>
<dbReference type="AlphaFoldDB" id="A0A497E4R5"/>
<keyword evidence="4 7" id="KW-0704">Schiff base</keyword>
<evidence type="ECO:0000313" key="9">
    <source>
        <dbReference type="Proteomes" id="UP000279422"/>
    </source>
</evidence>
<feature type="active site" description="Proton donor/acceptor" evidence="7">
    <location>
        <position position="185"/>
    </location>
</feature>
<accession>A0A497E4R5</accession>
<dbReference type="EMBL" id="QMPZ01000037">
    <property type="protein sequence ID" value="RLE09617.1"/>
    <property type="molecule type" value="Genomic_DNA"/>
</dbReference>
<comment type="caution">
    <text evidence="8">The sequence shown here is derived from an EMBL/GenBank/DDBJ whole genome shotgun (WGS) entry which is preliminary data.</text>
</comment>
<keyword evidence="2 7" id="KW-0963">Cytoplasm</keyword>
<comment type="similarity">
    <text evidence="1 7">Belongs to the DeoC/FbaB aldolase family. DeoC type 1 subfamily.</text>
</comment>
<dbReference type="NCBIfam" id="TIGR00126">
    <property type="entry name" value="deoC"/>
    <property type="match status" value="1"/>
</dbReference>
<dbReference type="PANTHER" id="PTHR10889:SF1">
    <property type="entry name" value="DEOXYRIBOSE-PHOSPHATE ALDOLASE"/>
    <property type="match status" value="1"/>
</dbReference>
<feature type="active site" description="Proton donor/acceptor" evidence="7">
    <location>
        <position position="94"/>
    </location>
</feature>
<comment type="catalytic activity">
    <reaction evidence="5 7">
        <text>2-deoxy-D-ribose 5-phosphate = D-glyceraldehyde 3-phosphate + acetaldehyde</text>
        <dbReference type="Rhea" id="RHEA:12821"/>
        <dbReference type="ChEBI" id="CHEBI:15343"/>
        <dbReference type="ChEBI" id="CHEBI:59776"/>
        <dbReference type="ChEBI" id="CHEBI:62877"/>
        <dbReference type="EC" id="4.1.2.4"/>
    </reaction>
</comment>
<dbReference type="Gene3D" id="3.20.20.70">
    <property type="entry name" value="Aldolase class I"/>
    <property type="match status" value="1"/>
</dbReference>
<dbReference type="CDD" id="cd00959">
    <property type="entry name" value="DeoC"/>
    <property type="match status" value="1"/>
</dbReference>
<name>A0A497E4R5_UNCAE</name>
<evidence type="ECO:0000256" key="5">
    <source>
        <dbReference type="ARBA" id="ARBA00048791"/>
    </source>
</evidence>
<proteinExistence type="inferred from homology"/>
<dbReference type="GO" id="GO:0004139">
    <property type="term" value="F:deoxyribose-phosphate aldolase activity"/>
    <property type="evidence" value="ECO:0007669"/>
    <property type="project" value="UniProtKB-UniRule"/>
</dbReference>
<dbReference type="SMART" id="SM01133">
    <property type="entry name" value="DeoC"/>
    <property type="match status" value="1"/>
</dbReference>
<dbReference type="PANTHER" id="PTHR10889">
    <property type="entry name" value="DEOXYRIBOSE-PHOSPHATE ALDOLASE"/>
    <property type="match status" value="1"/>
</dbReference>
<organism evidence="8 9">
    <name type="scientific">Aerophobetes bacterium</name>
    <dbReference type="NCBI Taxonomy" id="2030807"/>
    <lineage>
        <taxon>Bacteria</taxon>
        <taxon>Candidatus Aerophobota</taxon>
    </lineage>
</organism>
<comment type="subcellular location">
    <subcellularLocation>
        <location evidence="7">Cytoplasm</location>
    </subcellularLocation>
</comment>
<evidence type="ECO:0000313" key="8">
    <source>
        <dbReference type="EMBL" id="RLE09617.1"/>
    </source>
</evidence>
<sequence>MELTAEKLANMIDYACLKPNATEEDVLRFCQIAKKYRFKAAHILPTNLPIVVRQLKDSGINIGVPVGFPFGITFPEVKAFEAKKAVDMGAQEIDMVINIGALRSKRYKLVYEDIRGVVEAAKESIVKVILEIHYLSEEEIVKGCQISKEAGAHFVKTSTGFTPHELKVEEIRLMRRTVGPKMGVKAAGGIRDIDLCLSLIKAGANRIGTSRGDQLVEEFKEKYGGKVLLEEVEEKA</sequence>
<dbReference type="EC" id="4.1.2.4" evidence="7"/>
<comment type="pathway">
    <text evidence="7">Carbohydrate degradation; 2-deoxy-D-ribose 1-phosphate degradation; D-glyceraldehyde 3-phosphate and acetaldehyde from 2-deoxy-alpha-D-ribose 1-phosphate: step 2/2.</text>
</comment>
<reference evidence="8 9" key="1">
    <citation type="submission" date="2018-06" db="EMBL/GenBank/DDBJ databases">
        <title>Extensive metabolic versatility and redundancy in microbially diverse, dynamic hydrothermal sediments.</title>
        <authorList>
            <person name="Dombrowski N."/>
            <person name="Teske A."/>
            <person name="Baker B.J."/>
        </authorList>
    </citation>
    <scope>NUCLEOTIDE SEQUENCE [LARGE SCALE GENOMIC DNA]</scope>
    <source>
        <strain evidence="8">B47_G16</strain>
    </source>
</reference>
<dbReference type="Pfam" id="PF01791">
    <property type="entry name" value="DeoC"/>
    <property type="match status" value="1"/>
</dbReference>
<protein>
    <recommendedName>
        <fullName evidence="7">Deoxyribose-phosphate aldolase</fullName>
        <shortName evidence="7">DERA</shortName>
        <ecNumber evidence="7">4.1.2.4</ecNumber>
    </recommendedName>
    <alternativeName>
        <fullName evidence="7">2-deoxy-D-ribose 5-phosphate aldolase</fullName>
    </alternativeName>
    <alternativeName>
        <fullName evidence="7">Phosphodeoxyriboaldolase</fullName>
        <shortName evidence="7">Deoxyriboaldolase</shortName>
    </alternativeName>
</protein>
<dbReference type="GO" id="GO:0005737">
    <property type="term" value="C:cytoplasm"/>
    <property type="evidence" value="ECO:0007669"/>
    <property type="project" value="UniProtKB-SubCell"/>
</dbReference>
<feature type="active site" description="Schiff-base intermediate with acetaldehyde" evidence="7">
    <location>
        <position position="156"/>
    </location>
</feature>
<keyword evidence="3 7" id="KW-0456">Lyase</keyword>
<dbReference type="GO" id="GO:0016052">
    <property type="term" value="P:carbohydrate catabolic process"/>
    <property type="evidence" value="ECO:0007669"/>
    <property type="project" value="TreeGrafter"/>
</dbReference>
<dbReference type="SUPFAM" id="SSF51569">
    <property type="entry name" value="Aldolase"/>
    <property type="match status" value="1"/>
</dbReference>
<evidence type="ECO:0000256" key="7">
    <source>
        <dbReference type="HAMAP-Rule" id="MF_00114"/>
    </source>
</evidence>
<dbReference type="PIRSF" id="PIRSF001357">
    <property type="entry name" value="DeoC"/>
    <property type="match status" value="1"/>
</dbReference>
<gene>
    <name evidence="7 8" type="primary">deoC</name>
    <name evidence="8" type="ORF">DRJ00_03760</name>
</gene>
<dbReference type="GO" id="GO:0009264">
    <property type="term" value="P:deoxyribonucleotide catabolic process"/>
    <property type="evidence" value="ECO:0007669"/>
    <property type="project" value="UniProtKB-UniRule"/>
</dbReference>
<dbReference type="Proteomes" id="UP000279422">
    <property type="component" value="Unassembled WGS sequence"/>
</dbReference>
<dbReference type="FunFam" id="3.20.20.70:FF:000044">
    <property type="entry name" value="Deoxyribose-phosphate aldolase"/>
    <property type="match status" value="1"/>
</dbReference>
<dbReference type="InterPro" id="IPR011343">
    <property type="entry name" value="DeoC"/>
</dbReference>
<dbReference type="UniPathway" id="UPA00002">
    <property type="reaction ID" value="UER00468"/>
</dbReference>
<evidence type="ECO:0000256" key="2">
    <source>
        <dbReference type="ARBA" id="ARBA00022490"/>
    </source>
</evidence>
<evidence type="ECO:0000256" key="4">
    <source>
        <dbReference type="ARBA" id="ARBA00023270"/>
    </source>
</evidence>
<dbReference type="InterPro" id="IPR002915">
    <property type="entry name" value="DeoC/FbaB/LacD_aldolase"/>
</dbReference>
<evidence type="ECO:0000256" key="1">
    <source>
        <dbReference type="ARBA" id="ARBA00010936"/>
    </source>
</evidence>